<organism evidence="2">
    <name type="scientific">Graphocephala atropunctata</name>
    <dbReference type="NCBI Taxonomy" id="36148"/>
    <lineage>
        <taxon>Eukaryota</taxon>
        <taxon>Metazoa</taxon>
        <taxon>Ecdysozoa</taxon>
        <taxon>Arthropoda</taxon>
        <taxon>Hexapoda</taxon>
        <taxon>Insecta</taxon>
        <taxon>Pterygota</taxon>
        <taxon>Neoptera</taxon>
        <taxon>Paraneoptera</taxon>
        <taxon>Hemiptera</taxon>
        <taxon>Auchenorrhyncha</taxon>
        <taxon>Membracoidea</taxon>
        <taxon>Cicadellidae</taxon>
        <taxon>Cicadellinae</taxon>
        <taxon>Cicadellini</taxon>
        <taxon>Graphocephala</taxon>
    </lineage>
</organism>
<evidence type="ECO:0000256" key="1">
    <source>
        <dbReference type="SAM" id="MobiDB-lite"/>
    </source>
</evidence>
<feature type="region of interest" description="Disordered" evidence="1">
    <location>
        <begin position="1"/>
        <end position="24"/>
    </location>
</feature>
<gene>
    <name evidence="2" type="ORF">g.17039</name>
</gene>
<evidence type="ECO:0000313" key="2">
    <source>
        <dbReference type="EMBL" id="JAT20313.1"/>
    </source>
</evidence>
<sequence length="131" mass="14436">MFQHTPSMVSPISSGSFHSGLSPDPSSLPMSLEVEIGSLPHPLSQPIDIDPHWYARESLRALTSVRDVVREVMNTTSQAIEAGNLLLTVAPVVWEEVSHTLRDILHTSLTRMEEARQRNTVAPVTELPTTT</sequence>
<proteinExistence type="predicted"/>
<protein>
    <submittedName>
        <fullName evidence="2">Uncharacterized protein</fullName>
    </submittedName>
</protein>
<dbReference type="AlphaFoldDB" id="A0A1B6L9E3"/>
<name>A0A1B6L9E3_9HEMI</name>
<accession>A0A1B6L9E3</accession>
<reference evidence="2" key="1">
    <citation type="submission" date="2015-11" db="EMBL/GenBank/DDBJ databases">
        <title>De novo transcriptome assembly of four potential Pierce s Disease insect vectors from Arizona vineyards.</title>
        <authorList>
            <person name="Tassone E.E."/>
        </authorList>
    </citation>
    <scope>NUCLEOTIDE SEQUENCE</scope>
</reference>
<feature type="compositionally biased region" description="Polar residues" evidence="1">
    <location>
        <begin position="1"/>
        <end position="17"/>
    </location>
</feature>
<dbReference type="EMBL" id="GEBQ01019664">
    <property type="protein sequence ID" value="JAT20313.1"/>
    <property type="molecule type" value="Transcribed_RNA"/>
</dbReference>